<dbReference type="Proteomes" id="UP000240760">
    <property type="component" value="Unassembled WGS sequence"/>
</dbReference>
<accession>A0A2T4CAR7</accession>
<gene>
    <name evidence="1" type="ORF">M440DRAFT_1198290</name>
</gene>
<sequence length="182" mass="20372">MRHLYDRMHEALWTELFSPLGRPRRGSVTTVLFWIHTLPLPAFGNVNHHRQQPVQSRPWPPQPRCWAAASRSSDHIICSESKQTNAPDTSGLGLSAASHPLCLSGCRIWQRHDRQRFAVAGLRAAAKPAPARQPAPSYQLKIFGSGLGFHPRHLTNHIALHVTSFRRIGIMESEANDSAVSR</sequence>
<dbReference type="EMBL" id="KZ679129">
    <property type="protein sequence ID" value="PTB78645.1"/>
    <property type="molecule type" value="Genomic_DNA"/>
</dbReference>
<evidence type="ECO:0000313" key="2">
    <source>
        <dbReference type="Proteomes" id="UP000240760"/>
    </source>
</evidence>
<name>A0A2T4CAR7_TRILO</name>
<dbReference type="OrthoDB" id="10629627at2759"/>
<proteinExistence type="predicted"/>
<evidence type="ECO:0000313" key="1">
    <source>
        <dbReference type="EMBL" id="PTB78645.1"/>
    </source>
</evidence>
<keyword evidence="2" id="KW-1185">Reference proteome</keyword>
<protein>
    <submittedName>
        <fullName evidence="1">Uncharacterized protein</fullName>
    </submittedName>
</protein>
<reference evidence="1 2" key="1">
    <citation type="submission" date="2016-07" db="EMBL/GenBank/DDBJ databases">
        <title>Multiple horizontal gene transfer events from other fungi enriched the ability of initially mycotrophic Trichoderma (Ascomycota) to feed on dead plant biomass.</title>
        <authorList>
            <consortium name="DOE Joint Genome Institute"/>
            <person name="Aerts A."/>
            <person name="Atanasova L."/>
            <person name="Chenthamara K."/>
            <person name="Zhang J."/>
            <person name="Grujic M."/>
            <person name="Henrissat B."/>
            <person name="Kuo A."/>
            <person name="Salamov A."/>
            <person name="Lipzen A."/>
            <person name="Labutti K."/>
            <person name="Barry K."/>
            <person name="Miao Y."/>
            <person name="Rahimi M.J."/>
            <person name="Shen Q."/>
            <person name="Grigoriev I.V."/>
            <person name="Kubicek C.P."/>
            <person name="Druzhinina I.S."/>
        </authorList>
    </citation>
    <scope>NUCLEOTIDE SEQUENCE [LARGE SCALE GENOMIC DNA]</scope>
    <source>
        <strain evidence="1 2">ATCC 18648</strain>
    </source>
</reference>
<organism evidence="1 2">
    <name type="scientific">Trichoderma longibrachiatum ATCC 18648</name>
    <dbReference type="NCBI Taxonomy" id="983965"/>
    <lineage>
        <taxon>Eukaryota</taxon>
        <taxon>Fungi</taxon>
        <taxon>Dikarya</taxon>
        <taxon>Ascomycota</taxon>
        <taxon>Pezizomycotina</taxon>
        <taxon>Sordariomycetes</taxon>
        <taxon>Hypocreomycetidae</taxon>
        <taxon>Hypocreales</taxon>
        <taxon>Hypocreaceae</taxon>
        <taxon>Trichoderma</taxon>
    </lineage>
</organism>
<dbReference type="AlphaFoldDB" id="A0A2T4CAR7"/>